<evidence type="ECO:0000256" key="4">
    <source>
        <dbReference type="SAM" id="MobiDB-lite"/>
    </source>
</evidence>
<feature type="region of interest" description="Disordered" evidence="4">
    <location>
        <begin position="377"/>
        <end position="474"/>
    </location>
</feature>
<dbReference type="SUPFAM" id="SSF111369">
    <property type="entry name" value="HlyD-like secretion proteins"/>
    <property type="match status" value="1"/>
</dbReference>
<feature type="coiled-coil region" evidence="3">
    <location>
        <begin position="104"/>
        <end position="176"/>
    </location>
</feature>
<evidence type="ECO:0000256" key="1">
    <source>
        <dbReference type="ARBA" id="ARBA00004196"/>
    </source>
</evidence>
<dbReference type="Gene3D" id="2.40.420.20">
    <property type="match status" value="1"/>
</dbReference>
<dbReference type="InterPro" id="IPR058624">
    <property type="entry name" value="MdtA-like_HH"/>
</dbReference>
<dbReference type="Pfam" id="PF25967">
    <property type="entry name" value="RND-MFP_C"/>
    <property type="match status" value="1"/>
</dbReference>
<name>A0ABW4R4E3_9RHOB</name>
<accession>A0ABW4R4E3</accession>
<keyword evidence="5" id="KW-0732">Signal</keyword>
<keyword evidence="11" id="KW-1185">Reference proteome</keyword>
<dbReference type="RefSeq" id="WP_379139762.1">
    <property type="nucleotide sequence ID" value="NZ_JBHUEN010000006.1"/>
</dbReference>
<evidence type="ECO:0000313" key="11">
    <source>
        <dbReference type="Proteomes" id="UP001597213"/>
    </source>
</evidence>
<dbReference type="Gene3D" id="2.40.50.100">
    <property type="match status" value="1"/>
</dbReference>
<dbReference type="EMBL" id="JBHUEN010000006">
    <property type="protein sequence ID" value="MFD1880518.1"/>
    <property type="molecule type" value="Genomic_DNA"/>
</dbReference>
<feature type="signal peptide" evidence="5">
    <location>
        <begin position="1"/>
        <end position="26"/>
    </location>
</feature>
<feature type="domain" description="Multidrug resistance protein MdtA-like beta-barrel" evidence="8">
    <location>
        <begin position="210"/>
        <end position="296"/>
    </location>
</feature>
<protein>
    <submittedName>
        <fullName evidence="10">Efflux RND transporter periplasmic adaptor subunit</fullName>
    </submittedName>
</protein>
<feature type="domain" description="Multidrug resistance protein MdtA-like barrel-sandwich hybrid" evidence="7">
    <location>
        <begin position="64"/>
        <end position="205"/>
    </location>
</feature>
<dbReference type="InterPro" id="IPR006143">
    <property type="entry name" value="RND_pump_MFP"/>
</dbReference>
<evidence type="ECO:0000256" key="5">
    <source>
        <dbReference type="SAM" id="SignalP"/>
    </source>
</evidence>
<keyword evidence="3" id="KW-0175">Coiled coil</keyword>
<comment type="caution">
    <text evidence="10">The sequence shown here is derived from an EMBL/GenBank/DDBJ whole genome shotgun (WGS) entry which is preliminary data.</text>
</comment>
<gene>
    <name evidence="10" type="ORF">ACFSCT_02165</name>
</gene>
<feature type="domain" description="Multidrug resistance protein MdtA-like C-terminal permuted SH3" evidence="9">
    <location>
        <begin position="303"/>
        <end position="365"/>
    </location>
</feature>
<dbReference type="Pfam" id="PF25917">
    <property type="entry name" value="BSH_RND"/>
    <property type="match status" value="1"/>
</dbReference>
<feature type="chain" id="PRO_5047344609" evidence="5">
    <location>
        <begin position="27"/>
        <end position="474"/>
    </location>
</feature>
<dbReference type="InterPro" id="IPR058626">
    <property type="entry name" value="MdtA-like_b-barrel"/>
</dbReference>
<dbReference type="NCBIfam" id="TIGR01730">
    <property type="entry name" value="RND_mfp"/>
    <property type="match status" value="1"/>
</dbReference>
<reference evidence="11" key="1">
    <citation type="journal article" date="2019" name="Int. J. Syst. Evol. Microbiol.">
        <title>The Global Catalogue of Microorganisms (GCM) 10K type strain sequencing project: providing services to taxonomists for standard genome sequencing and annotation.</title>
        <authorList>
            <consortium name="The Broad Institute Genomics Platform"/>
            <consortium name="The Broad Institute Genome Sequencing Center for Infectious Disease"/>
            <person name="Wu L."/>
            <person name="Ma J."/>
        </authorList>
    </citation>
    <scope>NUCLEOTIDE SEQUENCE [LARGE SCALE GENOMIC DNA]</scope>
    <source>
        <strain evidence="11">CCUG 56029</strain>
    </source>
</reference>
<dbReference type="Proteomes" id="UP001597213">
    <property type="component" value="Unassembled WGS sequence"/>
</dbReference>
<evidence type="ECO:0000313" key="10">
    <source>
        <dbReference type="EMBL" id="MFD1880518.1"/>
    </source>
</evidence>
<evidence type="ECO:0000259" key="9">
    <source>
        <dbReference type="Pfam" id="PF25967"/>
    </source>
</evidence>
<evidence type="ECO:0000259" key="7">
    <source>
        <dbReference type="Pfam" id="PF25917"/>
    </source>
</evidence>
<evidence type="ECO:0000259" key="6">
    <source>
        <dbReference type="Pfam" id="PF25876"/>
    </source>
</evidence>
<evidence type="ECO:0000259" key="8">
    <source>
        <dbReference type="Pfam" id="PF25944"/>
    </source>
</evidence>
<dbReference type="PANTHER" id="PTHR30158">
    <property type="entry name" value="ACRA/E-RELATED COMPONENT OF DRUG EFFLUX TRANSPORTER"/>
    <property type="match status" value="1"/>
</dbReference>
<dbReference type="Gene3D" id="2.40.30.170">
    <property type="match status" value="1"/>
</dbReference>
<feature type="compositionally biased region" description="Low complexity" evidence="4">
    <location>
        <begin position="390"/>
        <end position="468"/>
    </location>
</feature>
<dbReference type="InterPro" id="IPR058625">
    <property type="entry name" value="MdtA-like_BSH"/>
</dbReference>
<comment type="similarity">
    <text evidence="2">Belongs to the membrane fusion protein (MFP) (TC 8.A.1) family.</text>
</comment>
<proteinExistence type="inferred from homology"/>
<evidence type="ECO:0000256" key="2">
    <source>
        <dbReference type="ARBA" id="ARBA00009477"/>
    </source>
</evidence>
<dbReference type="Pfam" id="PF25944">
    <property type="entry name" value="Beta-barrel_RND"/>
    <property type="match status" value="1"/>
</dbReference>
<dbReference type="InterPro" id="IPR058627">
    <property type="entry name" value="MdtA-like_C"/>
</dbReference>
<sequence length="474" mass="48369">MQSAVRFLAAPLLATAFLALAGQVHAQGQPGGEAPPPAVTVVTLKSQDVTLTATLPGRVTAAAEAEVRPQVNGIVIERLFDEGREVKEGDPLFRIDPTTYEAAIALAEANVAQAQAQADAARREATRVAELRDRRVASEQTQETAVAARDAADAALKMAEAQLQSARIELDRTTIRAPLTGQIGLAQVSQGALVTASQATPLAVIRRLDPVQVDVTQSAAEVLQWRRNHGPGGADQGDIDRTVRLRLADGSEFSQTGTLTAAEAFVNETTGVVVLRLSFDNPDKLLLPGMYVQAVVPQETVKNVVLAPQEGVTRDRRGEPTALVVTPENVVESRTLTVLQDLGNKWVVSAGLKDGDRIIVEGVQRIAPGMKVTPEELAAAPAEGSGGAEGASPAAEGAEPAAADGAGQPPSDAAPGGQPGADAAADAKPAAAAPADTPDTPAGDAPAADAAGDAAAGNAPATETAPAGSSQPAN</sequence>
<organism evidence="10 11">
    <name type="scientific">Paracoccus pacificus</name>
    <dbReference type="NCBI Taxonomy" id="1463598"/>
    <lineage>
        <taxon>Bacteria</taxon>
        <taxon>Pseudomonadati</taxon>
        <taxon>Pseudomonadota</taxon>
        <taxon>Alphaproteobacteria</taxon>
        <taxon>Rhodobacterales</taxon>
        <taxon>Paracoccaceae</taxon>
        <taxon>Paracoccus</taxon>
    </lineage>
</organism>
<dbReference type="PANTHER" id="PTHR30158:SF3">
    <property type="entry name" value="MULTIDRUG EFFLUX PUMP SUBUNIT ACRA-RELATED"/>
    <property type="match status" value="1"/>
</dbReference>
<dbReference type="Pfam" id="PF25876">
    <property type="entry name" value="HH_MFP_RND"/>
    <property type="match status" value="1"/>
</dbReference>
<comment type="subcellular location">
    <subcellularLocation>
        <location evidence="1">Cell envelope</location>
    </subcellularLocation>
</comment>
<feature type="domain" description="Multidrug resistance protein MdtA-like alpha-helical hairpin" evidence="6">
    <location>
        <begin position="106"/>
        <end position="173"/>
    </location>
</feature>
<evidence type="ECO:0000256" key="3">
    <source>
        <dbReference type="SAM" id="Coils"/>
    </source>
</evidence>
<dbReference type="Gene3D" id="1.10.287.470">
    <property type="entry name" value="Helix hairpin bin"/>
    <property type="match status" value="1"/>
</dbReference>